<feature type="region of interest" description="Disordered" evidence="1">
    <location>
        <begin position="1"/>
        <end position="56"/>
    </location>
</feature>
<dbReference type="Proteomes" id="UP001596321">
    <property type="component" value="Unassembled WGS sequence"/>
</dbReference>
<sequence length="56" mass="5709">MPRNAVAPFTAPTQSPKPPASDAGEITADDSTGTPHAEGEADEIPPYGGHALEQIP</sequence>
<evidence type="ECO:0000313" key="2">
    <source>
        <dbReference type="EMBL" id="MFC6503846.1"/>
    </source>
</evidence>
<protein>
    <submittedName>
        <fullName evidence="2">Uncharacterized protein</fullName>
    </submittedName>
</protein>
<evidence type="ECO:0000256" key="1">
    <source>
        <dbReference type="SAM" id="MobiDB-lite"/>
    </source>
</evidence>
<reference evidence="3" key="1">
    <citation type="journal article" date="2019" name="Int. J. Syst. Evol. Microbiol.">
        <title>The Global Catalogue of Microorganisms (GCM) 10K type strain sequencing project: providing services to taxonomists for standard genome sequencing and annotation.</title>
        <authorList>
            <consortium name="The Broad Institute Genomics Platform"/>
            <consortium name="The Broad Institute Genome Sequencing Center for Infectious Disease"/>
            <person name="Wu L."/>
            <person name="Ma J."/>
        </authorList>
    </citation>
    <scope>NUCLEOTIDE SEQUENCE [LARGE SCALE GENOMIC DNA]</scope>
    <source>
        <strain evidence="3">JCM 4504</strain>
    </source>
</reference>
<dbReference type="EMBL" id="JBHSUW010000001">
    <property type="protein sequence ID" value="MFC6503846.1"/>
    <property type="molecule type" value="Genomic_DNA"/>
</dbReference>
<accession>A0ABW1Y296</accession>
<organism evidence="2 3">
    <name type="scientific">Streptomyces plicatus</name>
    <dbReference type="NCBI Taxonomy" id="1922"/>
    <lineage>
        <taxon>Bacteria</taxon>
        <taxon>Bacillati</taxon>
        <taxon>Actinomycetota</taxon>
        <taxon>Actinomycetes</taxon>
        <taxon>Kitasatosporales</taxon>
        <taxon>Streptomycetaceae</taxon>
        <taxon>Streptomyces</taxon>
        <taxon>Streptomyces rochei group</taxon>
    </lineage>
</organism>
<dbReference type="RefSeq" id="WP_386455487.1">
    <property type="nucleotide sequence ID" value="NZ_JBHSUW010000001.1"/>
</dbReference>
<gene>
    <name evidence="2" type="ORF">ACFQFF_20645</name>
</gene>
<name>A0ABW1Y296_STRPL</name>
<keyword evidence="3" id="KW-1185">Reference proteome</keyword>
<proteinExistence type="predicted"/>
<evidence type="ECO:0000313" key="3">
    <source>
        <dbReference type="Proteomes" id="UP001596321"/>
    </source>
</evidence>
<comment type="caution">
    <text evidence="2">The sequence shown here is derived from an EMBL/GenBank/DDBJ whole genome shotgun (WGS) entry which is preliminary data.</text>
</comment>